<feature type="domain" description="OmpA-like" evidence="7">
    <location>
        <begin position="32"/>
        <end position="158"/>
    </location>
</feature>
<dbReference type="PROSITE" id="PS51257">
    <property type="entry name" value="PROKAR_LIPOPROTEIN"/>
    <property type="match status" value="1"/>
</dbReference>
<dbReference type="RefSeq" id="WP_349968021.1">
    <property type="nucleotide sequence ID" value="NZ_CP157942.1"/>
</dbReference>
<evidence type="ECO:0000256" key="2">
    <source>
        <dbReference type="ARBA" id="ARBA00023136"/>
    </source>
</evidence>
<evidence type="ECO:0000259" key="7">
    <source>
        <dbReference type="PROSITE" id="PS51123"/>
    </source>
</evidence>
<dbReference type="EMBL" id="CP157942">
    <property type="protein sequence ID" value="XBS67446.1"/>
    <property type="molecule type" value="Genomic_DNA"/>
</dbReference>
<feature type="region of interest" description="Disordered" evidence="5">
    <location>
        <begin position="123"/>
        <end position="143"/>
    </location>
</feature>
<dbReference type="InterPro" id="IPR036737">
    <property type="entry name" value="OmpA-like_sf"/>
</dbReference>
<dbReference type="PANTHER" id="PTHR30329:SF21">
    <property type="entry name" value="LIPOPROTEIN YIAD-RELATED"/>
    <property type="match status" value="1"/>
</dbReference>
<evidence type="ECO:0000256" key="4">
    <source>
        <dbReference type="PROSITE-ProRule" id="PRU00473"/>
    </source>
</evidence>
<name>A0AAU7Q4W6_9RICK</name>
<keyword evidence="3" id="KW-0998">Cell outer membrane</keyword>
<dbReference type="PANTHER" id="PTHR30329">
    <property type="entry name" value="STATOR ELEMENT OF FLAGELLAR MOTOR COMPLEX"/>
    <property type="match status" value="1"/>
</dbReference>
<organism evidence="8">
    <name type="scientific">Wolbachia endosymbiont of Armadillidium arcangelii</name>
    <dbReference type="NCBI Taxonomy" id="3158571"/>
    <lineage>
        <taxon>Bacteria</taxon>
        <taxon>Pseudomonadati</taxon>
        <taxon>Pseudomonadota</taxon>
        <taxon>Alphaproteobacteria</taxon>
        <taxon>Rickettsiales</taxon>
        <taxon>Anaplasmataceae</taxon>
        <taxon>Wolbachieae</taxon>
        <taxon>Wolbachia</taxon>
    </lineage>
</organism>
<evidence type="ECO:0000313" key="8">
    <source>
        <dbReference type="EMBL" id="XBS67446.1"/>
    </source>
</evidence>
<gene>
    <name evidence="8" type="ORF">ABLO99_01885</name>
</gene>
<comment type="subcellular location">
    <subcellularLocation>
        <location evidence="1">Cell outer membrane</location>
    </subcellularLocation>
</comment>
<dbReference type="InterPro" id="IPR050330">
    <property type="entry name" value="Bact_OuterMem_StrucFunc"/>
</dbReference>
<dbReference type="AlphaFoldDB" id="A0AAU7Q4W6"/>
<evidence type="ECO:0000256" key="3">
    <source>
        <dbReference type="ARBA" id="ARBA00023237"/>
    </source>
</evidence>
<keyword evidence="2 4" id="KW-0472">Membrane</keyword>
<dbReference type="Pfam" id="PF00691">
    <property type="entry name" value="OmpA"/>
    <property type="match status" value="1"/>
</dbReference>
<dbReference type="CDD" id="cd07185">
    <property type="entry name" value="OmpA_C-like"/>
    <property type="match status" value="1"/>
</dbReference>
<feature type="chain" id="PRO_5044008972" evidence="6">
    <location>
        <begin position="21"/>
        <end position="159"/>
    </location>
</feature>
<evidence type="ECO:0000256" key="1">
    <source>
        <dbReference type="ARBA" id="ARBA00004442"/>
    </source>
</evidence>
<feature type="signal peptide" evidence="6">
    <location>
        <begin position="1"/>
        <end position="20"/>
    </location>
</feature>
<dbReference type="InterPro" id="IPR006664">
    <property type="entry name" value="OMP_bac"/>
</dbReference>
<reference evidence="8" key="1">
    <citation type="submission" date="2024-06" db="EMBL/GenBank/DDBJ databases">
        <authorList>
            <person name="Dussert Y."/>
            <person name="Peccoud J."/>
            <person name="Pigeault R."/>
        </authorList>
    </citation>
    <scope>NUCLEOTIDE SEQUENCE</scope>
    <source>
        <strain evidence="8">WArc</strain>
    </source>
</reference>
<keyword evidence="6" id="KW-0732">Signal</keyword>
<proteinExistence type="predicted"/>
<protein>
    <submittedName>
        <fullName evidence="8">OmpA family protein</fullName>
    </submittedName>
</protein>
<dbReference type="GO" id="GO:0009279">
    <property type="term" value="C:cell outer membrane"/>
    <property type="evidence" value="ECO:0007669"/>
    <property type="project" value="UniProtKB-SubCell"/>
</dbReference>
<evidence type="ECO:0000256" key="5">
    <source>
        <dbReference type="SAM" id="MobiDB-lite"/>
    </source>
</evidence>
<evidence type="ECO:0000256" key="6">
    <source>
        <dbReference type="SAM" id="SignalP"/>
    </source>
</evidence>
<accession>A0AAU7Q4W6</accession>
<dbReference type="PRINTS" id="PR01021">
    <property type="entry name" value="OMPADOMAIN"/>
</dbReference>
<sequence>MWSRVVIMCCFCLLITGVSSCPKKEVSVANKMNAVIKQIGDKRVFFGYDESSITEMSADALLDAMEVLQDNPDAKVTLTGHTDNRGSHEYNLALGARRADAAKKFMVSCASYLENRIKTASKGETEPLVDVKDDSKNSKYEKDHAKNRRVEFSFSGIKR</sequence>
<dbReference type="InterPro" id="IPR006665">
    <property type="entry name" value="OmpA-like"/>
</dbReference>
<dbReference type="PROSITE" id="PS51123">
    <property type="entry name" value="OMPA_2"/>
    <property type="match status" value="1"/>
</dbReference>
<dbReference type="SUPFAM" id="SSF103088">
    <property type="entry name" value="OmpA-like"/>
    <property type="match status" value="1"/>
</dbReference>
<dbReference type="Gene3D" id="3.30.1330.60">
    <property type="entry name" value="OmpA-like domain"/>
    <property type="match status" value="1"/>
</dbReference>